<sequence>MKKVLAISLLVFLLGYAVWEFQFKEPVIGLESGNAAPDFTLETIRGETVTLSDLKGKKVLLNFWATWCPPCREEMPAMEKIHEGYGESVVVLAVNFTSSESSRENVSQFVNDLELTFPVVLDNEGINADYQIFNYPTTYVLNEDGIIESKYVGGMTYDIMKNLLQL</sequence>
<dbReference type="InterPro" id="IPR017937">
    <property type="entry name" value="Thioredoxin_CS"/>
</dbReference>
<dbReference type="PANTHER" id="PTHR42852:SF1">
    <property type="entry name" value="THIOREDOXIN-LIKE PROTEIN YNEN"/>
    <property type="match status" value="1"/>
</dbReference>
<dbReference type="GO" id="GO:0016491">
    <property type="term" value="F:oxidoreductase activity"/>
    <property type="evidence" value="ECO:0007669"/>
    <property type="project" value="InterPro"/>
</dbReference>
<protein>
    <submittedName>
        <fullName evidence="3">Redoxin domain-containing protein</fullName>
    </submittedName>
</protein>
<dbReference type="InterPro" id="IPR013766">
    <property type="entry name" value="Thioredoxin_domain"/>
</dbReference>
<organism evidence="3 4">
    <name type="scientific">Metabacillus lacus</name>
    <dbReference type="NCBI Taxonomy" id="1983721"/>
    <lineage>
        <taxon>Bacteria</taxon>
        <taxon>Bacillati</taxon>
        <taxon>Bacillota</taxon>
        <taxon>Bacilli</taxon>
        <taxon>Bacillales</taxon>
        <taxon>Bacillaceae</taxon>
        <taxon>Metabacillus</taxon>
    </lineage>
</organism>
<proteinExistence type="predicted"/>
<dbReference type="AlphaFoldDB" id="A0A7X2IVT5"/>
<dbReference type="CDD" id="cd02966">
    <property type="entry name" value="TlpA_like_family"/>
    <property type="match status" value="1"/>
</dbReference>
<dbReference type="Pfam" id="PF00578">
    <property type="entry name" value="AhpC-TSA"/>
    <property type="match status" value="1"/>
</dbReference>
<evidence type="ECO:0000259" key="2">
    <source>
        <dbReference type="PROSITE" id="PS51352"/>
    </source>
</evidence>
<dbReference type="PROSITE" id="PS51352">
    <property type="entry name" value="THIOREDOXIN_2"/>
    <property type="match status" value="1"/>
</dbReference>
<dbReference type="InterPro" id="IPR000866">
    <property type="entry name" value="AhpC/TSA"/>
</dbReference>
<evidence type="ECO:0000313" key="4">
    <source>
        <dbReference type="Proteomes" id="UP000448867"/>
    </source>
</evidence>
<evidence type="ECO:0000256" key="1">
    <source>
        <dbReference type="ARBA" id="ARBA00023157"/>
    </source>
</evidence>
<feature type="domain" description="Thioredoxin" evidence="2">
    <location>
        <begin position="30"/>
        <end position="166"/>
    </location>
</feature>
<gene>
    <name evidence="3" type="ORF">GJU40_00825</name>
</gene>
<dbReference type="Proteomes" id="UP000448867">
    <property type="component" value="Unassembled WGS sequence"/>
</dbReference>
<name>A0A7X2IVT5_9BACI</name>
<dbReference type="InterPro" id="IPR036249">
    <property type="entry name" value="Thioredoxin-like_sf"/>
</dbReference>
<dbReference type="OrthoDB" id="25753at2"/>
<dbReference type="GO" id="GO:0016209">
    <property type="term" value="F:antioxidant activity"/>
    <property type="evidence" value="ECO:0007669"/>
    <property type="project" value="InterPro"/>
</dbReference>
<evidence type="ECO:0000313" key="3">
    <source>
        <dbReference type="EMBL" id="MRX70712.1"/>
    </source>
</evidence>
<reference evidence="3 4" key="1">
    <citation type="submission" date="2019-11" db="EMBL/GenBank/DDBJ databases">
        <title>Bacillus lacus genome.</title>
        <authorList>
            <person name="Allen C.J."/>
            <person name="Newman J.D."/>
        </authorList>
    </citation>
    <scope>NUCLEOTIDE SEQUENCE [LARGE SCALE GENOMIC DNA]</scope>
    <source>
        <strain evidence="3 4">KCTC 33946</strain>
    </source>
</reference>
<dbReference type="SUPFAM" id="SSF52833">
    <property type="entry name" value="Thioredoxin-like"/>
    <property type="match status" value="1"/>
</dbReference>
<accession>A0A7X2IVT5</accession>
<dbReference type="InterPro" id="IPR050553">
    <property type="entry name" value="Thioredoxin_ResA/DsbE_sf"/>
</dbReference>
<dbReference type="EMBL" id="WKKI01000001">
    <property type="protein sequence ID" value="MRX70712.1"/>
    <property type="molecule type" value="Genomic_DNA"/>
</dbReference>
<dbReference type="PANTHER" id="PTHR42852">
    <property type="entry name" value="THIOL:DISULFIDE INTERCHANGE PROTEIN DSBE"/>
    <property type="match status" value="1"/>
</dbReference>
<comment type="caution">
    <text evidence="3">The sequence shown here is derived from an EMBL/GenBank/DDBJ whole genome shotgun (WGS) entry which is preliminary data.</text>
</comment>
<keyword evidence="1" id="KW-1015">Disulfide bond</keyword>
<dbReference type="PROSITE" id="PS00194">
    <property type="entry name" value="THIOREDOXIN_1"/>
    <property type="match status" value="1"/>
</dbReference>
<keyword evidence="4" id="KW-1185">Reference proteome</keyword>
<dbReference type="Gene3D" id="3.40.30.10">
    <property type="entry name" value="Glutaredoxin"/>
    <property type="match status" value="1"/>
</dbReference>
<dbReference type="RefSeq" id="WP_154305931.1">
    <property type="nucleotide sequence ID" value="NZ_WKKI01000001.1"/>
</dbReference>